<name>A0AAP2D9C2_9BACT</name>
<feature type="chain" id="PRO_5042882874" evidence="1">
    <location>
        <begin position="20"/>
        <end position="386"/>
    </location>
</feature>
<evidence type="ECO:0000313" key="4">
    <source>
        <dbReference type="Proteomes" id="UP001319180"/>
    </source>
</evidence>
<dbReference type="Pfam" id="PF20094">
    <property type="entry name" value="GWxTD_dom"/>
    <property type="match status" value="1"/>
</dbReference>
<evidence type="ECO:0000256" key="1">
    <source>
        <dbReference type="SAM" id="SignalP"/>
    </source>
</evidence>
<evidence type="ECO:0000259" key="2">
    <source>
        <dbReference type="Pfam" id="PF20094"/>
    </source>
</evidence>
<feature type="signal peptide" evidence="1">
    <location>
        <begin position="1"/>
        <end position="19"/>
    </location>
</feature>
<dbReference type="AlphaFoldDB" id="A0AAP2D9C2"/>
<evidence type="ECO:0000313" key="3">
    <source>
        <dbReference type="EMBL" id="MBT1687766.1"/>
    </source>
</evidence>
<dbReference type="InterPro" id="IPR030959">
    <property type="entry name" value="GWxTD_dom"/>
</dbReference>
<proteinExistence type="predicted"/>
<sequence>MKRFLLLFLLVGSAAYGQALRDINFSYHYSPNELFTFDLKPVRQPAGWQVYYTLQIRDTSATTEDYSIQWETRTSLGEKGGQVLPYDSAGAIRKGHTVSGVVAPPALGVPQVLVAKVVHTVLKRAWVFFHVLDPKYPVNGSLYAGDAPVLPPYAYVARPYTFSGAGTQTVSFYRDDFPAAAPAFAETLGRVKPRLQVDSVFSVPTGQTVTFTQRGLYLVQQDTSSAEGYTFRVAEDYPRYAKIQNIADPLIYVCTQAEFDRIKQAKGDKKAFDKVILSITGDAERAKNFMRSYFRKVELANHYFSSYKEGWKTDRGMIYIVFGQPDEVFKFSDREVWYYSNAMFKTSFSFSKSPTLFDPENYVLIREKKYRNTWYEVIDLWRNARM</sequence>
<dbReference type="NCBIfam" id="TIGR04514">
    <property type="entry name" value="GWxTD_dom"/>
    <property type="match status" value="1"/>
</dbReference>
<organism evidence="3 4">
    <name type="scientific">Dawidia soli</name>
    <dbReference type="NCBI Taxonomy" id="2782352"/>
    <lineage>
        <taxon>Bacteria</taxon>
        <taxon>Pseudomonadati</taxon>
        <taxon>Bacteroidota</taxon>
        <taxon>Cytophagia</taxon>
        <taxon>Cytophagales</taxon>
        <taxon>Chryseotaleaceae</taxon>
        <taxon>Dawidia</taxon>
    </lineage>
</organism>
<feature type="domain" description="GWxTD" evidence="2">
    <location>
        <begin position="215"/>
        <end position="383"/>
    </location>
</feature>
<comment type="caution">
    <text evidence="3">The sequence shown here is derived from an EMBL/GenBank/DDBJ whole genome shotgun (WGS) entry which is preliminary data.</text>
</comment>
<protein>
    <submittedName>
        <fullName evidence="3">GWxTD domain-containing protein</fullName>
    </submittedName>
</protein>
<accession>A0AAP2D9C2</accession>
<gene>
    <name evidence="3" type="ORF">KK078_14455</name>
</gene>
<keyword evidence="1" id="KW-0732">Signal</keyword>
<keyword evidence="4" id="KW-1185">Reference proteome</keyword>
<dbReference type="RefSeq" id="WP_254090993.1">
    <property type="nucleotide sequence ID" value="NZ_JAHESC010000019.1"/>
</dbReference>
<dbReference type="EMBL" id="JAHESC010000019">
    <property type="protein sequence ID" value="MBT1687766.1"/>
    <property type="molecule type" value="Genomic_DNA"/>
</dbReference>
<reference evidence="3 4" key="1">
    <citation type="submission" date="2021-05" db="EMBL/GenBank/DDBJ databases">
        <title>A Polyphasic approach of four new species of the genus Ohtaekwangia: Ohtaekwangia histidinii sp. nov., Ohtaekwangia cretensis sp. nov., Ohtaekwangia indiensis sp. nov., Ohtaekwangia reichenbachii sp. nov. from diverse environment.</title>
        <authorList>
            <person name="Octaviana S."/>
        </authorList>
    </citation>
    <scope>NUCLEOTIDE SEQUENCE [LARGE SCALE GENOMIC DNA]</scope>
    <source>
        <strain evidence="3 4">PWU37</strain>
    </source>
</reference>
<dbReference type="Proteomes" id="UP001319180">
    <property type="component" value="Unassembled WGS sequence"/>
</dbReference>